<name>A0A7W6JR98_9SPHN</name>
<keyword evidence="3" id="KW-0804">Transcription</keyword>
<dbReference type="InterPro" id="IPR036271">
    <property type="entry name" value="Tet_transcr_reg_TetR-rel_C_sf"/>
</dbReference>
<dbReference type="RefSeq" id="WP_183994358.1">
    <property type="nucleotide sequence ID" value="NZ_JACIEH010000001.1"/>
</dbReference>
<dbReference type="AlphaFoldDB" id="A0A7W6JR98"/>
<evidence type="ECO:0000256" key="4">
    <source>
        <dbReference type="PROSITE-ProRule" id="PRU00335"/>
    </source>
</evidence>
<dbReference type="SUPFAM" id="SSF46689">
    <property type="entry name" value="Homeodomain-like"/>
    <property type="match status" value="1"/>
</dbReference>
<dbReference type="PANTHER" id="PTHR47506">
    <property type="entry name" value="TRANSCRIPTIONAL REGULATORY PROTEIN"/>
    <property type="match status" value="1"/>
</dbReference>
<dbReference type="Gene3D" id="1.10.357.10">
    <property type="entry name" value="Tetracycline Repressor, domain 2"/>
    <property type="match status" value="1"/>
</dbReference>
<feature type="domain" description="HTH tetR-type" evidence="5">
    <location>
        <begin position="6"/>
        <end position="66"/>
    </location>
</feature>
<reference evidence="6 7" key="1">
    <citation type="submission" date="2020-08" db="EMBL/GenBank/DDBJ databases">
        <title>Genomic Encyclopedia of Type Strains, Phase IV (KMG-IV): sequencing the most valuable type-strain genomes for metagenomic binning, comparative biology and taxonomic classification.</title>
        <authorList>
            <person name="Goeker M."/>
        </authorList>
    </citation>
    <scope>NUCLEOTIDE SEQUENCE [LARGE SCALE GENOMIC DNA]</scope>
    <source>
        <strain evidence="6 7">DSM 101806</strain>
    </source>
</reference>
<dbReference type="Proteomes" id="UP000557392">
    <property type="component" value="Unassembled WGS sequence"/>
</dbReference>
<dbReference type="PROSITE" id="PS50977">
    <property type="entry name" value="HTH_TETR_2"/>
    <property type="match status" value="1"/>
</dbReference>
<organism evidence="6 7">
    <name type="scientific">Sphingomonas kyeonggiensis</name>
    <dbReference type="NCBI Taxonomy" id="1268553"/>
    <lineage>
        <taxon>Bacteria</taxon>
        <taxon>Pseudomonadati</taxon>
        <taxon>Pseudomonadota</taxon>
        <taxon>Alphaproteobacteria</taxon>
        <taxon>Sphingomonadales</taxon>
        <taxon>Sphingomonadaceae</taxon>
        <taxon>Sphingomonas</taxon>
    </lineage>
</organism>
<dbReference type="Gene3D" id="1.10.10.60">
    <property type="entry name" value="Homeodomain-like"/>
    <property type="match status" value="1"/>
</dbReference>
<dbReference type="InterPro" id="IPR011075">
    <property type="entry name" value="TetR_C"/>
</dbReference>
<keyword evidence="7" id="KW-1185">Reference proteome</keyword>
<evidence type="ECO:0000256" key="3">
    <source>
        <dbReference type="ARBA" id="ARBA00023163"/>
    </source>
</evidence>
<evidence type="ECO:0000313" key="7">
    <source>
        <dbReference type="Proteomes" id="UP000557392"/>
    </source>
</evidence>
<dbReference type="EMBL" id="JACIEH010000001">
    <property type="protein sequence ID" value="MBB4097021.1"/>
    <property type="molecule type" value="Genomic_DNA"/>
</dbReference>
<proteinExistence type="predicted"/>
<evidence type="ECO:0000256" key="2">
    <source>
        <dbReference type="ARBA" id="ARBA00023125"/>
    </source>
</evidence>
<keyword evidence="1" id="KW-0805">Transcription regulation</keyword>
<dbReference type="Pfam" id="PF00440">
    <property type="entry name" value="TetR_N"/>
    <property type="match status" value="1"/>
</dbReference>
<protein>
    <submittedName>
        <fullName evidence="6">AcrR family transcriptional regulator</fullName>
    </submittedName>
</protein>
<dbReference type="InterPro" id="IPR009057">
    <property type="entry name" value="Homeodomain-like_sf"/>
</dbReference>
<dbReference type="PANTHER" id="PTHR47506:SF1">
    <property type="entry name" value="HTH-TYPE TRANSCRIPTIONAL REGULATOR YJDC"/>
    <property type="match status" value="1"/>
</dbReference>
<evidence type="ECO:0000313" key="6">
    <source>
        <dbReference type="EMBL" id="MBB4097021.1"/>
    </source>
</evidence>
<dbReference type="InterPro" id="IPR001647">
    <property type="entry name" value="HTH_TetR"/>
</dbReference>
<dbReference type="GO" id="GO:0003677">
    <property type="term" value="F:DNA binding"/>
    <property type="evidence" value="ECO:0007669"/>
    <property type="project" value="UniProtKB-UniRule"/>
</dbReference>
<dbReference type="SUPFAM" id="SSF48498">
    <property type="entry name" value="Tetracyclin repressor-like, C-terminal domain"/>
    <property type="match status" value="1"/>
</dbReference>
<dbReference type="Pfam" id="PF16925">
    <property type="entry name" value="TetR_C_13"/>
    <property type="match status" value="1"/>
</dbReference>
<feature type="DNA-binding region" description="H-T-H motif" evidence="4">
    <location>
        <begin position="29"/>
        <end position="48"/>
    </location>
</feature>
<keyword evidence="2 4" id="KW-0238">DNA-binding</keyword>
<accession>A0A7W6JR98</accession>
<gene>
    <name evidence="6" type="ORF">GGR46_000554</name>
</gene>
<evidence type="ECO:0000259" key="5">
    <source>
        <dbReference type="PROSITE" id="PS50977"/>
    </source>
</evidence>
<comment type="caution">
    <text evidence="6">The sequence shown here is derived from an EMBL/GenBank/DDBJ whole genome shotgun (WGS) entry which is preliminary data.</text>
</comment>
<evidence type="ECO:0000256" key="1">
    <source>
        <dbReference type="ARBA" id="ARBA00023015"/>
    </source>
</evidence>
<sequence length="188" mass="20143">MARPREFDIDTAVQAAVEVFRAHGFEGASAQMLVDAMGIGRQSLYDTFGDKWGVYLAAVKRYSQDEVRTHAELLTSRDRAIEGIRAMFDRVVAEADRACLGVSSTVEFGCGRPDLVKLREESGATLVRAVKAALALAREQGDIAADLDMDSLAAFLIATIASIRLAARGGAGPAQLSALVDLAMRALR</sequence>